<evidence type="ECO:0000313" key="3">
    <source>
        <dbReference type="Proteomes" id="UP001432322"/>
    </source>
</evidence>
<feature type="non-terminal residue" evidence="2">
    <location>
        <position position="97"/>
    </location>
</feature>
<name>A0AAV5VKI1_9BILA</name>
<dbReference type="Gene3D" id="3.90.190.10">
    <property type="entry name" value="Protein tyrosine phosphatase superfamily"/>
    <property type="match status" value="1"/>
</dbReference>
<evidence type="ECO:0000259" key="1">
    <source>
        <dbReference type="Pfam" id="PF00102"/>
    </source>
</evidence>
<feature type="non-terminal residue" evidence="2">
    <location>
        <position position="1"/>
    </location>
</feature>
<gene>
    <name evidence="2" type="ORF">PFISCL1PPCAC_11539</name>
</gene>
<reference evidence="2" key="1">
    <citation type="submission" date="2023-10" db="EMBL/GenBank/DDBJ databases">
        <title>Genome assembly of Pristionchus species.</title>
        <authorList>
            <person name="Yoshida K."/>
            <person name="Sommer R.J."/>
        </authorList>
    </citation>
    <scope>NUCLEOTIDE SEQUENCE</scope>
    <source>
        <strain evidence="2">RS5133</strain>
    </source>
</reference>
<dbReference type="InterPro" id="IPR052782">
    <property type="entry name" value="Oocyte-zygote_transition_reg"/>
</dbReference>
<protein>
    <recommendedName>
        <fullName evidence="1">Tyrosine-protein phosphatase domain-containing protein</fullName>
    </recommendedName>
</protein>
<evidence type="ECO:0000313" key="2">
    <source>
        <dbReference type="EMBL" id="GMT20242.1"/>
    </source>
</evidence>
<comment type="caution">
    <text evidence="2">The sequence shown here is derived from an EMBL/GenBank/DDBJ whole genome shotgun (WGS) entry which is preliminary data.</text>
</comment>
<dbReference type="EMBL" id="BTSY01000003">
    <property type="protein sequence ID" value="GMT20242.1"/>
    <property type="molecule type" value="Genomic_DNA"/>
</dbReference>
<proteinExistence type="predicted"/>
<dbReference type="PANTHER" id="PTHR46163">
    <property type="entry name" value="TYROSINE-PROTEIN PHOSPHATASE-RELATED"/>
    <property type="match status" value="1"/>
</dbReference>
<sequence>AAAAADAATPDNRVQWATVFVEGQNAKSLQQEFITQLRDYTAPERTAVAFEANVKRNRYRDIPCFDQERVILCKWPHDYINANYFNAPDGVKYIATQ</sequence>
<dbReference type="InterPro" id="IPR000242">
    <property type="entry name" value="PTP_cat"/>
</dbReference>
<dbReference type="Proteomes" id="UP001432322">
    <property type="component" value="Unassembled WGS sequence"/>
</dbReference>
<dbReference type="InterPro" id="IPR029021">
    <property type="entry name" value="Prot-tyrosine_phosphatase-like"/>
</dbReference>
<dbReference type="AlphaFoldDB" id="A0AAV5VKI1"/>
<accession>A0AAV5VKI1</accession>
<keyword evidence="3" id="KW-1185">Reference proteome</keyword>
<dbReference type="Pfam" id="PF00102">
    <property type="entry name" value="Y_phosphatase"/>
    <property type="match status" value="1"/>
</dbReference>
<organism evidence="2 3">
    <name type="scientific">Pristionchus fissidentatus</name>
    <dbReference type="NCBI Taxonomy" id="1538716"/>
    <lineage>
        <taxon>Eukaryota</taxon>
        <taxon>Metazoa</taxon>
        <taxon>Ecdysozoa</taxon>
        <taxon>Nematoda</taxon>
        <taxon>Chromadorea</taxon>
        <taxon>Rhabditida</taxon>
        <taxon>Rhabditina</taxon>
        <taxon>Diplogasteromorpha</taxon>
        <taxon>Diplogasteroidea</taxon>
        <taxon>Neodiplogasteridae</taxon>
        <taxon>Pristionchus</taxon>
    </lineage>
</organism>
<dbReference type="GO" id="GO:0004725">
    <property type="term" value="F:protein tyrosine phosphatase activity"/>
    <property type="evidence" value="ECO:0007669"/>
    <property type="project" value="InterPro"/>
</dbReference>
<feature type="domain" description="Tyrosine-protein phosphatase" evidence="1">
    <location>
        <begin position="53"/>
        <end position="97"/>
    </location>
</feature>
<dbReference type="SUPFAM" id="SSF52799">
    <property type="entry name" value="(Phosphotyrosine protein) phosphatases II"/>
    <property type="match status" value="1"/>
</dbReference>